<gene>
    <name evidence="2" type="ORF">SAMN05877831_1385</name>
</gene>
<accession>A0A285TKQ1</accession>
<dbReference type="GO" id="GO:0005524">
    <property type="term" value="F:ATP binding"/>
    <property type="evidence" value="ECO:0007669"/>
    <property type="project" value="InterPro"/>
</dbReference>
<dbReference type="PANTHER" id="PTHR43581:SF2">
    <property type="entry name" value="EXCINUCLEASE ATPASE SUBUNIT"/>
    <property type="match status" value="1"/>
</dbReference>
<proteinExistence type="predicted"/>
<name>A0A285TKQ1_9RHOB</name>
<reference evidence="3" key="1">
    <citation type="submission" date="2017-08" db="EMBL/GenBank/DDBJ databases">
        <authorList>
            <person name="Varghese N."/>
            <person name="Submissions S."/>
        </authorList>
    </citation>
    <scope>NUCLEOTIDE SEQUENCE [LARGE SCALE GENOMIC DNA]</scope>
    <source>
        <strain evidence="3">JA276</strain>
    </source>
</reference>
<dbReference type="Proteomes" id="UP000219111">
    <property type="component" value="Unassembled WGS sequence"/>
</dbReference>
<dbReference type="AlphaFoldDB" id="A0A285TKQ1"/>
<dbReference type="InterPro" id="IPR051396">
    <property type="entry name" value="Bact_Antivir_Def_Nuclease"/>
</dbReference>
<dbReference type="PANTHER" id="PTHR43581">
    <property type="entry name" value="ATP/GTP PHOSPHATASE"/>
    <property type="match status" value="1"/>
</dbReference>
<dbReference type="EMBL" id="OBMT01000038">
    <property type="protein sequence ID" value="SOC23172.1"/>
    <property type="molecule type" value="Genomic_DNA"/>
</dbReference>
<dbReference type="OrthoDB" id="3322489at2"/>
<dbReference type="RefSeq" id="WP_097071574.1">
    <property type="nucleotide sequence ID" value="NZ_OBMT01000038.1"/>
</dbReference>
<keyword evidence="3" id="KW-1185">Reference proteome</keyword>
<sequence length="435" mass="48640">MSSKDQFYHAYSENFKGAPDGWHKLKKVNFLIGENSTGKSSFQQLFRIVSSSSFTFSFDPLNVIPSISSAADIVGRISDGVGVTIGFAASPGREADTPSEFFGRIITYLDIDGELSIAGITFASKECVFTIIRDKNSKLRYFHFDEIHVGDLITNPDILSKIHIESLYSETGIEIEFEEMSFQPDDWRVAAVVVAGKIINSPSFNPIVAPQIFRAYSYGPSRRAPQRLLHGGQSRFNSFGEHAPFVLKDVVQYIPELQDKLSSYGVASGLFDFISIEEVKTKVADRPFIITLGKSGKHFYIDELGYGVSQILPVVIDSLVAGPEQTLFIQQPELHLHPRAQAEFGSLIHKNSHQAPDLVIETHSDFIIDRFRVEQALAEDDKKVDAQVLFFSIDKLSGRNVLKTMTIEADGSFSEVPDEYREFFIDENMKILEAL</sequence>
<dbReference type="InterPro" id="IPR003959">
    <property type="entry name" value="ATPase_AAA_core"/>
</dbReference>
<evidence type="ECO:0000313" key="2">
    <source>
        <dbReference type="EMBL" id="SOC23172.1"/>
    </source>
</evidence>
<evidence type="ECO:0000259" key="1">
    <source>
        <dbReference type="Pfam" id="PF13304"/>
    </source>
</evidence>
<dbReference type="GO" id="GO:0016887">
    <property type="term" value="F:ATP hydrolysis activity"/>
    <property type="evidence" value="ECO:0007669"/>
    <property type="project" value="InterPro"/>
</dbReference>
<dbReference type="Pfam" id="PF13304">
    <property type="entry name" value="AAA_21"/>
    <property type="match status" value="1"/>
</dbReference>
<organism evidence="2 3">
    <name type="scientific">Rhodobacter maris</name>
    <dbReference type="NCBI Taxonomy" id="446682"/>
    <lineage>
        <taxon>Bacteria</taxon>
        <taxon>Pseudomonadati</taxon>
        <taxon>Pseudomonadota</taxon>
        <taxon>Alphaproteobacteria</taxon>
        <taxon>Rhodobacterales</taxon>
        <taxon>Rhodobacter group</taxon>
        <taxon>Rhodobacter</taxon>
    </lineage>
</organism>
<protein>
    <submittedName>
        <fullName evidence="2">Putative AbiEii toxin of type IV toxin-antitoxin system</fullName>
    </submittedName>
</protein>
<feature type="domain" description="ATPase AAA-type core" evidence="1">
    <location>
        <begin position="268"/>
        <end position="369"/>
    </location>
</feature>
<evidence type="ECO:0000313" key="3">
    <source>
        <dbReference type="Proteomes" id="UP000219111"/>
    </source>
</evidence>